<dbReference type="AlphaFoldDB" id="Q1ASQ2"/>
<protein>
    <submittedName>
        <fullName evidence="3">Putative regulatory protein, FmdB</fullName>
    </submittedName>
</protein>
<dbReference type="KEGG" id="rxy:Rxyl_2659"/>
<dbReference type="RefSeq" id="WP_011565585.1">
    <property type="nucleotide sequence ID" value="NC_008148.1"/>
</dbReference>
<evidence type="ECO:0000256" key="1">
    <source>
        <dbReference type="SAM" id="MobiDB-lite"/>
    </source>
</evidence>
<feature type="region of interest" description="Disordered" evidence="1">
    <location>
        <begin position="51"/>
        <end position="95"/>
    </location>
</feature>
<proteinExistence type="predicted"/>
<organism evidence="3 4">
    <name type="scientific">Rubrobacter xylanophilus (strain DSM 9941 / JCM 11954 / NBRC 16129 / PRD-1)</name>
    <dbReference type="NCBI Taxonomy" id="266117"/>
    <lineage>
        <taxon>Bacteria</taxon>
        <taxon>Bacillati</taxon>
        <taxon>Actinomycetota</taxon>
        <taxon>Rubrobacteria</taxon>
        <taxon>Rubrobacterales</taxon>
        <taxon>Rubrobacteraceae</taxon>
        <taxon>Rubrobacter</taxon>
    </lineage>
</organism>
<name>Q1ASQ2_RUBXD</name>
<dbReference type="EMBL" id="CP000386">
    <property type="protein sequence ID" value="ABG05576.1"/>
    <property type="molecule type" value="Genomic_DNA"/>
</dbReference>
<dbReference type="Pfam" id="PF09723">
    <property type="entry name" value="Zn_ribbon_8"/>
    <property type="match status" value="1"/>
</dbReference>
<reference evidence="3 4" key="1">
    <citation type="submission" date="2006-06" db="EMBL/GenBank/DDBJ databases">
        <title>Complete sequence of Rubrobacter xylanophilus DSM 9941.</title>
        <authorList>
            <consortium name="US DOE Joint Genome Institute"/>
            <person name="Copeland A."/>
            <person name="Lucas S."/>
            <person name="Lapidus A."/>
            <person name="Barry K."/>
            <person name="Detter J.C."/>
            <person name="Glavina del Rio T."/>
            <person name="Hammon N."/>
            <person name="Israni S."/>
            <person name="Dalin E."/>
            <person name="Tice H."/>
            <person name="Pitluck S."/>
            <person name="Munk A.C."/>
            <person name="Brettin T."/>
            <person name="Bruce D."/>
            <person name="Han C."/>
            <person name="Tapia R."/>
            <person name="Gilna P."/>
            <person name="Schmutz J."/>
            <person name="Larimer F."/>
            <person name="Land M."/>
            <person name="Hauser L."/>
            <person name="Kyrpides N."/>
            <person name="Lykidis A."/>
            <person name="da Costa M.S."/>
            <person name="Rainey F.A."/>
            <person name="Empadinhas N."/>
            <person name="Jolivet E."/>
            <person name="Battista J.R."/>
            <person name="Richardson P."/>
        </authorList>
    </citation>
    <scope>NUCLEOTIDE SEQUENCE [LARGE SCALE GENOMIC DNA]</scope>
    <source>
        <strain evidence="4">DSM 9941 / NBRC 16129 / PRD-1</strain>
    </source>
</reference>
<feature type="domain" description="Putative regulatory protein FmdB zinc ribbon" evidence="2">
    <location>
        <begin position="1"/>
        <end position="41"/>
    </location>
</feature>
<dbReference type="OrthoDB" id="9792898at2"/>
<evidence type="ECO:0000313" key="3">
    <source>
        <dbReference type="EMBL" id="ABG05576.1"/>
    </source>
</evidence>
<keyword evidence="4" id="KW-1185">Reference proteome</keyword>
<dbReference type="HOGENOM" id="CLU_136025_2_0_11"/>
<dbReference type="SMART" id="SM00834">
    <property type="entry name" value="CxxC_CXXC_SSSS"/>
    <property type="match status" value="1"/>
</dbReference>
<evidence type="ECO:0000313" key="4">
    <source>
        <dbReference type="Proteomes" id="UP000006637"/>
    </source>
</evidence>
<gene>
    <name evidence="3" type="ordered locus">Rxyl_2659</name>
</gene>
<dbReference type="NCBIfam" id="TIGR02605">
    <property type="entry name" value="CxxC_CxxC_SSSS"/>
    <property type="match status" value="1"/>
</dbReference>
<dbReference type="Proteomes" id="UP000006637">
    <property type="component" value="Chromosome"/>
</dbReference>
<dbReference type="eggNOG" id="COG2331">
    <property type="taxonomic scope" value="Bacteria"/>
</dbReference>
<dbReference type="STRING" id="266117.Rxyl_2659"/>
<evidence type="ECO:0000259" key="2">
    <source>
        <dbReference type="SMART" id="SM00834"/>
    </source>
</evidence>
<feature type="compositionally biased region" description="Basic and acidic residues" evidence="1">
    <location>
        <begin position="51"/>
        <end position="66"/>
    </location>
</feature>
<sequence>MPYYDFRCEVCGGFEERRSLSEPSGEATCPRCGRKARRVFSPFHISAAPAEVRKARRLDESGAEPRRVRRPPAETGGDNPADPRPVPGRPWQIGH</sequence>
<accession>Q1ASQ2</accession>
<dbReference type="InterPro" id="IPR013429">
    <property type="entry name" value="Regulatory_FmdB_Zinc_ribbon"/>
</dbReference>